<evidence type="ECO:0008006" key="4">
    <source>
        <dbReference type="Google" id="ProtNLM"/>
    </source>
</evidence>
<dbReference type="SUPFAM" id="SSF48371">
    <property type="entry name" value="ARM repeat"/>
    <property type="match status" value="1"/>
</dbReference>
<accession>A0A813LA00</accession>
<protein>
    <recommendedName>
        <fullName evidence="4">Armadillo repeat-containing protein 8</fullName>
    </recommendedName>
</protein>
<organism evidence="2 3">
    <name type="scientific">Polarella glacialis</name>
    <name type="common">Dinoflagellate</name>
    <dbReference type="NCBI Taxonomy" id="89957"/>
    <lineage>
        <taxon>Eukaryota</taxon>
        <taxon>Sar</taxon>
        <taxon>Alveolata</taxon>
        <taxon>Dinophyceae</taxon>
        <taxon>Suessiales</taxon>
        <taxon>Suessiaceae</taxon>
        <taxon>Polarella</taxon>
    </lineage>
</organism>
<dbReference type="SMART" id="SM00185">
    <property type="entry name" value="ARM"/>
    <property type="match status" value="3"/>
</dbReference>
<dbReference type="PANTHER" id="PTHR23315">
    <property type="entry name" value="U BOX DOMAIN-CONTAINING"/>
    <property type="match status" value="1"/>
</dbReference>
<dbReference type="InterPro" id="IPR000225">
    <property type="entry name" value="Armadillo"/>
</dbReference>
<evidence type="ECO:0000256" key="1">
    <source>
        <dbReference type="PROSITE-ProRule" id="PRU00259"/>
    </source>
</evidence>
<feature type="repeat" description="ARM" evidence="1">
    <location>
        <begin position="121"/>
        <end position="150"/>
    </location>
</feature>
<dbReference type="InterPro" id="IPR016024">
    <property type="entry name" value="ARM-type_fold"/>
</dbReference>
<dbReference type="Proteomes" id="UP000626109">
    <property type="component" value="Unassembled WGS sequence"/>
</dbReference>
<dbReference type="Gene3D" id="1.25.10.10">
    <property type="entry name" value="Leucine-rich Repeat Variant"/>
    <property type="match status" value="2"/>
</dbReference>
<feature type="repeat" description="ARM" evidence="1">
    <location>
        <begin position="251"/>
        <end position="293"/>
    </location>
</feature>
<dbReference type="Pfam" id="PF00514">
    <property type="entry name" value="Arm"/>
    <property type="match status" value="2"/>
</dbReference>
<dbReference type="AlphaFoldDB" id="A0A813LA00"/>
<proteinExistence type="predicted"/>
<evidence type="ECO:0000313" key="3">
    <source>
        <dbReference type="Proteomes" id="UP000626109"/>
    </source>
</evidence>
<dbReference type="PANTHER" id="PTHR23315:SF7">
    <property type="entry name" value="U-BOX DOMAIN-CONTAINING PROTEIN 4"/>
    <property type="match status" value="1"/>
</dbReference>
<name>A0A813LA00_POLGL</name>
<dbReference type="EMBL" id="CAJNNW010034390">
    <property type="protein sequence ID" value="CAE8722505.1"/>
    <property type="molecule type" value="Genomic_DNA"/>
</dbReference>
<gene>
    <name evidence="2" type="ORF">PGLA2088_LOCUS42578</name>
</gene>
<reference evidence="2" key="1">
    <citation type="submission" date="2021-02" db="EMBL/GenBank/DDBJ databases">
        <authorList>
            <person name="Dougan E. K."/>
            <person name="Rhodes N."/>
            <person name="Thang M."/>
            <person name="Chan C."/>
        </authorList>
    </citation>
    <scope>NUCLEOTIDE SEQUENCE</scope>
</reference>
<evidence type="ECO:0000313" key="2">
    <source>
        <dbReference type="EMBL" id="CAE8722505.1"/>
    </source>
</evidence>
<dbReference type="PROSITE" id="PS50176">
    <property type="entry name" value="ARM_REPEAT"/>
    <property type="match status" value="2"/>
</dbReference>
<dbReference type="InterPro" id="IPR011989">
    <property type="entry name" value="ARM-like"/>
</dbReference>
<sequence length="486" mass="51443">MTHHDVLQGVRPMQLLLLEPSGASVTSRLVTSLMSLRLVSHFSLWSLAKPLQLCDAARLAEHIGALAHELFGNGAAVQEFILLGCLADLVDSLAVASQVVQELAAHALRLAGPGEFIMESGAIPRLVALLFESSCSKVQKEAAMTLTSLSSGVSGCRQHVFEELDPHKLALLLVPGCASSQSIQGLVAQLCGVLFLGNPPIRDALMKAGVVPQMVALLQLAPSTASLGAFALYRMLIPACEDLRRSIVEANAIPSLVGLLQSELFQARENALCALRHLALDSPTNQLAIATAGTGALPVMAKLMRTHASTAALLLQMMGKNTDVQRMALEGGLLQSAMCCLEDNCVAGYHLNCVTKLEIPDVVIVFLMLMQRAQVSEQSATIQLAINILRSGGLESKTMVCHIFVVILSPGVSSLCVVFKDQIIQAGAVSCLQRMLVQHKLPGTGVVQGVLTLLGCSPVGQRAGITTRRNVTTHKIIGITTAPSSN</sequence>
<comment type="caution">
    <text evidence="2">The sequence shown here is derived from an EMBL/GenBank/DDBJ whole genome shotgun (WGS) entry which is preliminary data.</text>
</comment>